<dbReference type="KEGG" id="sus:Acid_4846"/>
<dbReference type="STRING" id="234267.Acid_4846"/>
<dbReference type="InParanoid" id="Q01X10"/>
<dbReference type="EMBL" id="CP000473">
    <property type="protein sequence ID" value="ABJ85805.1"/>
    <property type="molecule type" value="Genomic_DNA"/>
</dbReference>
<accession>Q01X10</accession>
<dbReference type="SUPFAM" id="SSF51621">
    <property type="entry name" value="Phosphoenolpyruvate/pyruvate domain"/>
    <property type="match status" value="1"/>
</dbReference>
<keyword evidence="3" id="KW-0456">Lyase</keyword>
<proteinExistence type="inferred from homology"/>
<protein>
    <submittedName>
        <fullName evidence="7">HpcH/HpaI aldolase</fullName>
    </submittedName>
</protein>
<feature type="domain" description="HpcH/HpaI aldolase/citrate lyase" evidence="6">
    <location>
        <begin position="61"/>
        <end position="216"/>
    </location>
</feature>
<comment type="similarity">
    <text evidence="1">Belongs to the HpcH/HpaI aldolase family.</text>
</comment>
<dbReference type="PANTHER" id="PTHR30502:SF0">
    <property type="entry name" value="PHOSPHOENOLPYRUVATE CARBOXYLASE FAMILY PROTEIN"/>
    <property type="match status" value="1"/>
</dbReference>
<dbReference type="InterPro" id="IPR015813">
    <property type="entry name" value="Pyrv/PenolPyrv_kinase-like_dom"/>
</dbReference>
<reference evidence="7" key="1">
    <citation type="submission" date="2006-10" db="EMBL/GenBank/DDBJ databases">
        <title>Complete sequence of Solibacter usitatus Ellin6076.</title>
        <authorList>
            <consortium name="US DOE Joint Genome Institute"/>
            <person name="Copeland A."/>
            <person name="Lucas S."/>
            <person name="Lapidus A."/>
            <person name="Barry K."/>
            <person name="Detter J.C."/>
            <person name="Glavina del Rio T."/>
            <person name="Hammon N."/>
            <person name="Israni S."/>
            <person name="Dalin E."/>
            <person name="Tice H."/>
            <person name="Pitluck S."/>
            <person name="Thompson L.S."/>
            <person name="Brettin T."/>
            <person name="Bruce D."/>
            <person name="Han C."/>
            <person name="Tapia R."/>
            <person name="Gilna P."/>
            <person name="Schmutz J."/>
            <person name="Larimer F."/>
            <person name="Land M."/>
            <person name="Hauser L."/>
            <person name="Kyrpides N."/>
            <person name="Mikhailova N."/>
            <person name="Janssen P.H."/>
            <person name="Kuske C.R."/>
            <person name="Richardson P."/>
        </authorList>
    </citation>
    <scope>NUCLEOTIDE SEQUENCE</scope>
    <source>
        <strain evidence="7">Ellin6076</strain>
    </source>
</reference>
<evidence type="ECO:0000259" key="6">
    <source>
        <dbReference type="Pfam" id="PF03328"/>
    </source>
</evidence>
<dbReference type="PANTHER" id="PTHR30502">
    <property type="entry name" value="2-KETO-3-DEOXY-L-RHAMNONATE ALDOLASE"/>
    <property type="match status" value="1"/>
</dbReference>
<keyword evidence="5" id="KW-0732">Signal</keyword>
<dbReference type="Gene3D" id="3.20.20.60">
    <property type="entry name" value="Phosphoenolpyruvate-binding domains"/>
    <property type="match status" value="1"/>
</dbReference>
<dbReference type="HOGENOM" id="CLU_949636_0_0_0"/>
<keyword evidence="2" id="KW-0479">Metal-binding</keyword>
<name>Q01X10_SOLUE</name>
<feature type="region of interest" description="Disordered" evidence="4">
    <location>
        <begin position="263"/>
        <end position="293"/>
    </location>
</feature>
<evidence type="ECO:0000256" key="4">
    <source>
        <dbReference type="SAM" id="MobiDB-lite"/>
    </source>
</evidence>
<dbReference type="GO" id="GO:0046872">
    <property type="term" value="F:metal ion binding"/>
    <property type="evidence" value="ECO:0007669"/>
    <property type="project" value="UniProtKB-KW"/>
</dbReference>
<evidence type="ECO:0000256" key="5">
    <source>
        <dbReference type="SAM" id="SignalP"/>
    </source>
</evidence>
<sequence length="293" mass="32049" precursor="true">MRFSSTLCLVLSGSLLGIPALAQPASNSPLYNTVIQKLREGKQVFSFTQVKNDPQAYCEAAKHYDYTWFEMQHSTLEFRDVEAMIAACPHVRAIPMIRLPDAQEWHIQHATDIGALGVIIPTVDDVDRAREAAKWSRYPPVARRSSGNGQARSLWGSNAANYAKTFNDNMLVVVMIETPTGVANAYDIASVPGIDIVIIGNNDLSVFSGFAQDDDRYQAMIRKVHDDTLRAGKIFGQANAIYATGHPLSKDAKFFQNGPAFDGWKPAGVSNTSAPPPGEEDAPGKKPPTKKDK</sequence>
<dbReference type="InterPro" id="IPR005000">
    <property type="entry name" value="Aldolase/citrate-lyase_domain"/>
</dbReference>
<dbReference type="InterPro" id="IPR050251">
    <property type="entry name" value="HpcH-HpaI_aldolase"/>
</dbReference>
<dbReference type="GO" id="GO:0005737">
    <property type="term" value="C:cytoplasm"/>
    <property type="evidence" value="ECO:0007669"/>
    <property type="project" value="TreeGrafter"/>
</dbReference>
<dbReference type="OrthoDB" id="9802624at2"/>
<dbReference type="GO" id="GO:0016832">
    <property type="term" value="F:aldehyde-lyase activity"/>
    <property type="evidence" value="ECO:0007669"/>
    <property type="project" value="TreeGrafter"/>
</dbReference>
<gene>
    <name evidence="7" type="ordered locus">Acid_4846</name>
</gene>
<evidence type="ECO:0000256" key="2">
    <source>
        <dbReference type="ARBA" id="ARBA00022723"/>
    </source>
</evidence>
<dbReference type="eggNOG" id="COG3836">
    <property type="taxonomic scope" value="Bacteria"/>
</dbReference>
<evidence type="ECO:0000256" key="1">
    <source>
        <dbReference type="ARBA" id="ARBA00005568"/>
    </source>
</evidence>
<organism evidence="7">
    <name type="scientific">Solibacter usitatus (strain Ellin6076)</name>
    <dbReference type="NCBI Taxonomy" id="234267"/>
    <lineage>
        <taxon>Bacteria</taxon>
        <taxon>Pseudomonadati</taxon>
        <taxon>Acidobacteriota</taxon>
        <taxon>Terriglobia</taxon>
        <taxon>Bryobacterales</taxon>
        <taxon>Solibacteraceae</taxon>
        <taxon>Candidatus Solibacter</taxon>
    </lineage>
</organism>
<dbReference type="InterPro" id="IPR040442">
    <property type="entry name" value="Pyrv_kinase-like_dom_sf"/>
</dbReference>
<evidence type="ECO:0000313" key="7">
    <source>
        <dbReference type="EMBL" id="ABJ85805.1"/>
    </source>
</evidence>
<feature type="chain" id="PRO_5004163564" evidence="5">
    <location>
        <begin position="23"/>
        <end position="293"/>
    </location>
</feature>
<feature type="signal peptide" evidence="5">
    <location>
        <begin position="1"/>
        <end position="22"/>
    </location>
</feature>
<evidence type="ECO:0000256" key="3">
    <source>
        <dbReference type="ARBA" id="ARBA00023239"/>
    </source>
</evidence>
<dbReference type="Pfam" id="PF03328">
    <property type="entry name" value="HpcH_HpaI"/>
    <property type="match status" value="1"/>
</dbReference>
<dbReference type="AlphaFoldDB" id="Q01X10"/>